<dbReference type="Proteomes" id="UP000007485">
    <property type="component" value="Chromosome"/>
</dbReference>
<dbReference type="STRING" id="985053.VMUT_0601"/>
<dbReference type="Gene3D" id="3.90.920.10">
    <property type="entry name" value="DNA primase, PRIM domain"/>
    <property type="match status" value="1"/>
</dbReference>
<gene>
    <name evidence="1" type="ordered locus">VMUT_0601</name>
</gene>
<dbReference type="AlphaFoldDB" id="F0QV80"/>
<name>F0QV80_VULM7</name>
<dbReference type="eggNOG" id="arCOG10485">
    <property type="taxonomic scope" value="Archaea"/>
</dbReference>
<evidence type="ECO:0000313" key="1">
    <source>
        <dbReference type="EMBL" id="ADY00812.1"/>
    </source>
</evidence>
<reference evidence="1 2" key="1">
    <citation type="journal article" date="2011" name="J. Bacteriol.">
        <title>Complete genome sequence of 'Vulcanisaeta moutnovskia' strain 768-28, a novel member of the hyperthermophilic crenarchaeal genus vulcanisaeta.</title>
        <authorList>
            <person name="Gumerov V.M."/>
            <person name="Mardanov A.V."/>
            <person name="Beletsky A.V."/>
            <person name="Prokofeva M.I."/>
            <person name="Bonch-Osmolovskaya E.A."/>
            <person name="Ravin N.V."/>
            <person name="Skryabin K.G."/>
        </authorList>
    </citation>
    <scope>NUCLEOTIDE SEQUENCE [LARGE SCALE GENOMIC DNA]</scope>
    <source>
        <strain evidence="1 2">768-28</strain>
    </source>
</reference>
<sequence>MPKKLIPMVLKPSVRPLKYYDVIGDLMINFLTGRKATIIRQVGDTATLMTRARHEDGSKLPIIINSKDELIRYVKMGGIDFMASVSTALSKGIDTVIIDVKGGRKVWMLDRGLELMDLIVSAIRVTFEYVGLTNNAIVFDGMNGFKVIASLSREVGNEEMKAFINLINEVINRSMKPLDLFQAYGNDIIIGGNTMLKVKMYRVPLSLHWSTKLSAIPIARVYDFLTLYADPSNVIRRLETNRKLLEPLFMKNPVDSLLDNVSRWINNDYSIIYYIKGVIRNRIKGDDTGMRLEIDRENLKIE</sequence>
<evidence type="ECO:0000313" key="2">
    <source>
        <dbReference type="Proteomes" id="UP000007485"/>
    </source>
</evidence>
<dbReference type="HOGENOM" id="CLU_985541_0_0_2"/>
<keyword evidence="2" id="KW-1185">Reference proteome</keyword>
<dbReference type="OrthoDB" id="28048at2157"/>
<dbReference type="EMBL" id="CP002529">
    <property type="protein sequence ID" value="ADY00812.1"/>
    <property type="molecule type" value="Genomic_DNA"/>
</dbReference>
<protein>
    <submittedName>
        <fullName evidence="1">Uncharacterized protein</fullName>
    </submittedName>
</protein>
<accession>F0QV80</accession>
<dbReference type="RefSeq" id="WP_013603975.1">
    <property type="nucleotide sequence ID" value="NC_015151.1"/>
</dbReference>
<proteinExistence type="predicted"/>
<organism evidence="1 2">
    <name type="scientific">Vulcanisaeta moutnovskia (strain 768-28)</name>
    <dbReference type="NCBI Taxonomy" id="985053"/>
    <lineage>
        <taxon>Archaea</taxon>
        <taxon>Thermoproteota</taxon>
        <taxon>Thermoprotei</taxon>
        <taxon>Thermoproteales</taxon>
        <taxon>Thermoproteaceae</taxon>
        <taxon>Vulcanisaeta</taxon>
    </lineage>
</organism>
<dbReference type="KEGG" id="vmo:VMUT_0601"/>
<dbReference type="GeneID" id="10288253"/>